<dbReference type="PRINTS" id="PR00996">
    <property type="entry name" value="CHERMTFRASE"/>
</dbReference>
<dbReference type="CDD" id="cd02440">
    <property type="entry name" value="AdoMet_MTases"/>
    <property type="match status" value="1"/>
</dbReference>
<dbReference type="GO" id="GO:0032259">
    <property type="term" value="P:methylation"/>
    <property type="evidence" value="ECO:0007669"/>
    <property type="project" value="UniProtKB-KW"/>
</dbReference>
<sequence>MSELLLAPHEESLVHAVQERLGLRIQAHQLVHFRRRVEETLQRFQLPSIDTLTNRVLRLNYDDPMMTFLVAGITVGESYFFRDPVQMDFLRSHYLPQLIARRKMSGKQGLRMWSAGCSDGQELYSLLILLHQLLPKVKDWELRLLGTDINAEALQRAERAEYRDWAIRGLPEEVKLKMFHATGPSWRLNHDLFVGITKFRHLNLIEDGYPSLINDTHGHDLILCRNVFIYFDNPTVDKIMARFARCLAPGGVLIIGACDYVPTDVPELVYRSYGNMFYFQKVEGTSQPEAGQESWQPPIHTPRSGEQTTPLSTLAASPARQLPPRQPASSAAASIQQGAKSSVAMALPEVMKLLKELMDAHRFGEVIQTIDGLPAEQATLPKLQIMKGYALTAQGELQAAETMLRVLIRQDDLLADSHFLLALVLQEQGDYRAAEGELRKVMMLDREHLLGHYHMGFLKLSQGKQEAGLRFLKRTRELAESADQVDRCLDPTTGMTVQQLLEQVVRQLEEMENG</sequence>
<keyword evidence="2 6" id="KW-0808">Transferase</keyword>
<dbReference type="Gene3D" id="1.25.40.10">
    <property type="entry name" value="Tetratricopeptide repeat domain"/>
    <property type="match status" value="1"/>
</dbReference>
<protein>
    <submittedName>
        <fullName evidence="6">Putative MCP methyltransferase, CheR-type [Include TPR repeats]</fullName>
    </submittedName>
</protein>
<feature type="region of interest" description="Disordered" evidence="4">
    <location>
        <begin position="288"/>
        <end position="334"/>
    </location>
</feature>
<dbReference type="SUPFAM" id="SSF48452">
    <property type="entry name" value="TPR-like"/>
    <property type="match status" value="1"/>
</dbReference>
<evidence type="ECO:0000256" key="1">
    <source>
        <dbReference type="ARBA" id="ARBA00022603"/>
    </source>
</evidence>
<reference evidence="6" key="1">
    <citation type="submission" date="2015-04" db="EMBL/GenBank/DDBJ databases">
        <authorList>
            <person name="Syromyatnikov M.Y."/>
            <person name="Popov V.N."/>
        </authorList>
    </citation>
    <scope>NUCLEOTIDE SEQUENCE</scope>
    <source>
        <strain evidence="6">MO-1</strain>
    </source>
</reference>
<dbReference type="PANTHER" id="PTHR24422">
    <property type="entry name" value="CHEMOTAXIS PROTEIN METHYLTRANSFERASE"/>
    <property type="match status" value="1"/>
</dbReference>
<evidence type="ECO:0000256" key="3">
    <source>
        <dbReference type="ARBA" id="ARBA00022691"/>
    </source>
</evidence>
<evidence type="ECO:0000313" key="6">
    <source>
        <dbReference type="EMBL" id="CRH05192.1"/>
    </source>
</evidence>
<dbReference type="PANTHER" id="PTHR24422:SF19">
    <property type="entry name" value="CHEMOTAXIS PROTEIN METHYLTRANSFERASE"/>
    <property type="match status" value="1"/>
</dbReference>
<feature type="domain" description="CheR-type methyltransferase" evidence="5">
    <location>
        <begin position="17"/>
        <end position="283"/>
    </location>
</feature>
<dbReference type="InterPro" id="IPR011990">
    <property type="entry name" value="TPR-like_helical_dom_sf"/>
</dbReference>
<dbReference type="PROSITE" id="PS50123">
    <property type="entry name" value="CHER"/>
    <property type="match status" value="1"/>
</dbReference>
<dbReference type="InterPro" id="IPR022642">
    <property type="entry name" value="CheR_C"/>
</dbReference>
<dbReference type="InterPro" id="IPR000780">
    <property type="entry name" value="CheR_MeTrfase"/>
</dbReference>
<keyword evidence="1 6" id="KW-0489">Methyltransferase</keyword>
<gene>
    <name evidence="6" type="ORF">MAGMO_0994</name>
</gene>
<organism evidence="6">
    <name type="scientific">Magnetococcus massalia (strain MO-1)</name>
    <dbReference type="NCBI Taxonomy" id="451514"/>
    <lineage>
        <taxon>Bacteria</taxon>
        <taxon>Pseudomonadati</taxon>
        <taxon>Pseudomonadota</taxon>
        <taxon>Magnetococcia</taxon>
        <taxon>Magnetococcales</taxon>
        <taxon>Magnetococcaceae</taxon>
        <taxon>Magnetococcus</taxon>
    </lineage>
</organism>
<evidence type="ECO:0000256" key="2">
    <source>
        <dbReference type="ARBA" id="ARBA00022679"/>
    </source>
</evidence>
<dbReference type="GO" id="GO:0008757">
    <property type="term" value="F:S-adenosylmethionine-dependent methyltransferase activity"/>
    <property type="evidence" value="ECO:0007669"/>
    <property type="project" value="InterPro"/>
</dbReference>
<dbReference type="InterPro" id="IPR050903">
    <property type="entry name" value="Bact_Chemotaxis_MeTrfase"/>
</dbReference>
<accession>A0A1S7LE22</accession>
<name>A0A1S7LE22_MAGMO</name>
<evidence type="ECO:0000256" key="4">
    <source>
        <dbReference type="SAM" id="MobiDB-lite"/>
    </source>
</evidence>
<feature type="compositionally biased region" description="Polar residues" evidence="4">
    <location>
        <begin position="304"/>
        <end position="315"/>
    </location>
</feature>
<keyword evidence="3" id="KW-0949">S-adenosyl-L-methionine</keyword>
<dbReference type="SUPFAM" id="SSF53335">
    <property type="entry name" value="S-adenosyl-L-methionine-dependent methyltransferases"/>
    <property type="match status" value="1"/>
</dbReference>
<dbReference type="EMBL" id="LO017727">
    <property type="protein sequence ID" value="CRH05192.1"/>
    <property type="molecule type" value="Genomic_DNA"/>
</dbReference>
<dbReference type="Pfam" id="PF01739">
    <property type="entry name" value="CheR"/>
    <property type="match status" value="1"/>
</dbReference>
<dbReference type="AlphaFoldDB" id="A0A1S7LE22"/>
<proteinExistence type="predicted"/>
<dbReference type="InterPro" id="IPR029063">
    <property type="entry name" value="SAM-dependent_MTases_sf"/>
</dbReference>
<evidence type="ECO:0000259" key="5">
    <source>
        <dbReference type="PROSITE" id="PS50123"/>
    </source>
</evidence>
<dbReference type="SMART" id="SM00138">
    <property type="entry name" value="MeTrc"/>
    <property type="match status" value="1"/>
</dbReference>
<dbReference type="Gene3D" id="3.40.50.150">
    <property type="entry name" value="Vaccinia Virus protein VP39"/>
    <property type="match status" value="1"/>
</dbReference>